<accession>A0AB34KY37</accession>
<dbReference type="PANTHER" id="PTHR34987:SF6">
    <property type="entry name" value="ALPHA-L-RHAMNOSIDASE SIX-HAIRPIN GLYCOSIDASE DOMAIN-CONTAINING PROTEIN"/>
    <property type="match status" value="1"/>
</dbReference>
<dbReference type="Gene3D" id="2.60.420.10">
    <property type="entry name" value="Maltose phosphorylase, domain 3"/>
    <property type="match status" value="1"/>
</dbReference>
<keyword evidence="4" id="KW-1185">Reference proteome</keyword>
<dbReference type="GO" id="GO:0003824">
    <property type="term" value="F:catalytic activity"/>
    <property type="evidence" value="ECO:0007669"/>
    <property type="project" value="UniProtKB-ARBA"/>
</dbReference>
<dbReference type="Pfam" id="PF17389">
    <property type="entry name" value="Bac_rhamnosid6H"/>
    <property type="match status" value="1"/>
</dbReference>
<dbReference type="AlphaFoldDB" id="A0AB34KY37"/>
<feature type="domain" description="Alpha-L-rhamnosidase six-hairpin glycosidase" evidence="2">
    <location>
        <begin position="261"/>
        <end position="494"/>
    </location>
</feature>
<dbReference type="Proteomes" id="UP000803884">
    <property type="component" value="Unassembled WGS sequence"/>
</dbReference>
<dbReference type="InterPro" id="IPR012341">
    <property type="entry name" value="6hp_glycosidase-like_sf"/>
</dbReference>
<dbReference type="InterPro" id="IPR035396">
    <property type="entry name" value="Bac_rhamnosid6H"/>
</dbReference>
<dbReference type="PANTHER" id="PTHR34987">
    <property type="entry name" value="C, PUTATIVE (AFU_ORTHOLOGUE AFUA_3G02880)-RELATED"/>
    <property type="match status" value="1"/>
</dbReference>
<dbReference type="GO" id="GO:0005975">
    <property type="term" value="P:carbohydrate metabolic process"/>
    <property type="evidence" value="ECO:0007669"/>
    <property type="project" value="InterPro"/>
</dbReference>
<organism evidence="3 4">
    <name type="scientific">Cladosporium halotolerans</name>
    <dbReference type="NCBI Taxonomy" id="1052096"/>
    <lineage>
        <taxon>Eukaryota</taxon>
        <taxon>Fungi</taxon>
        <taxon>Dikarya</taxon>
        <taxon>Ascomycota</taxon>
        <taxon>Pezizomycotina</taxon>
        <taxon>Dothideomycetes</taxon>
        <taxon>Dothideomycetidae</taxon>
        <taxon>Cladosporiales</taxon>
        <taxon>Cladosporiaceae</taxon>
        <taxon>Cladosporium</taxon>
    </lineage>
</organism>
<protein>
    <recommendedName>
        <fullName evidence="2">Alpha-L-rhamnosidase six-hairpin glycosidase domain-containing protein</fullName>
    </recommendedName>
</protein>
<dbReference type="InterPro" id="IPR008928">
    <property type="entry name" value="6-hairpin_glycosidase_sf"/>
</dbReference>
<comment type="caution">
    <text evidence="3">The sequence shown here is derived from an EMBL/GenBank/DDBJ whole genome shotgun (WGS) entry which is preliminary data.</text>
</comment>
<evidence type="ECO:0000259" key="2">
    <source>
        <dbReference type="Pfam" id="PF17389"/>
    </source>
</evidence>
<proteinExistence type="predicted"/>
<gene>
    <name evidence="3" type="ORF">WHR41_01852</name>
</gene>
<evidence type="ECO:0000313" key="3">
    <source>
        <dbReference type="EMBL" id="KAL1589665.1"/>
    </source>
</evidence>
<dbReference type="EMBL" id="JAAQHG020000004">
    <property type="protein sequence ID" value="KAL1589665.1"/>
    <property type="molecule type" value="Genomic_DNA"/>
</dbReference>
<dbReference type="RefSeq" id="XP_069232770.1">
    <property type="nucleotide sequence ID" value="XM_069370458.1"/>
</dbReference>
<dbReference type="GeneID" id="96003296"/>
<dbReference type="SUPFAM" id="SSF48208">
    <property type="entry name" value="Six-hairpin glycosidases"/>
    <property type="match status" value="1"/>
</dbReference>
<feature type="region of interest" description="Disordered" evidence="1">
    <location>
        <begin position="692"/>
        <end position="714"/>
    </location>
</feature>
<name>A0AB34KY37_9PEZI</name>
<reference evidence="3 4" key="1">
    <citation type="journal article" date="2020" name="Microbiol. Resour. Announc.">
        <title>Draft Genome Sequence of a Cladosporium Species Isolated from the Mesophotic Ascidian Didemnum maculosum.</title>
        <authorList>
            <person name="Gioti A."/>
            <person name="Siaperas R."/>
            <person name="Nikolaivits E."/>
            <person name="Le Goff G."/>
            <person name="Ouazzani J."/>
            <person name="Kotoulas G."/>
            <person name="Topakas E."/>
        </authorList>
    </citation>
    <scope>NUCLEOTIDE SEQUENCE [LARGE SCALE GENOMIC DNA]</scope>
    <source>
        <strain evidence="3 4">TM138-S3</strain>
    </source>
</reference>
<evidence type="ECO:0000313" key="4">
    <source>
        <dbReference type="Proteomes" id="UP000803884"/>
    </source>
</evidence>
<evidence type="ECO:0000256" key="1">
    <source>
        <dbReference type="SAM" id="MobiDB-lite"/>
    </source>
</evidence>
<sequence length="737" mass="79362">MFNCLYLYLASFHELRAVVREIMAPFYHVAGGLAMLSGLAAAKYDEYILAPTSRTLYPAKVHGSNGTITGAESLIGSSGGEAVFDGVAAVTYDFGKNIAGHVSLQIGNVDEDQFIGLTFTESSLWISNISCDATQDAGMDEPYWFQPTDAGNYTTDSDHERGGFRYLTLVHNTTGSIAVESVSVYFTAMPHYEEDQIANYTGYFHCDDELLNRIWYAGAYTNQLCTINPQTGNSLVHPEFRSNMTNDDVGLVTWYNNFTIANGSAVLTDGAKRDRLIWPGDMAIAVPAIVASYYDIESIEDSLNSLFSLQNESTGQLPYAGIPFTERGLQSDTYHLYSLIGVADHFLYTGDLDYVEGKWNQWIAGLNYSLSTIDDSGMANISYSNDWLRFGMGGHNIEANSILYYTIQQGIMLGKAVGAEQSLLDSWARSGEGVKSAANELLWNETAGFYHDNETTTLAPQDGNVWAVFANLTDSQEKKERISTGLSSRWTEYGAPSPEAANAVSPFITSFELQAHFLANNASAALDLTRLQWGFMLDDPRMTNSTFIEGYQADGELHYAPYKNDPRVSHAHGWATGPTSVLTFYIAGLHLQSDGGQTWEIYPRLGDLQFVDAGFSTRVGAFSALVNASEGVVTAMEFSTPSGTSGTVRLPGLSGSLMSSNGSSIALVDGEASDVPGGRYTLMTAGGNGTIGGNGTMGGNGTTPTGSSPPAQYSGNSAATLSTSAIALLAAGFAWFL</sequence>
<dbReference type="Gene3D" id="1.50.10.10">
    <property type="match status" value="1"/>
</dbReference>
<feature type="compositionally biased region" description="Gly residues" evidence="1">
    <location>
        <begin position="692"/>
        <end position="701"/>
    </location>
</feature>